<dbReference type="EMBL" id="JAMQON010000002">
    <property type="protein sequence ID" value="MDS0259530.1"/>
    <property type="molecule type" value="Genomic_DNA"/>
</dbReference>
<protein>
    <recommendedName>
        <fullName evidence="3">Transcriptional regulator</fullName>
    </recommendedName>
</protein>
<name>A0ABU2FB86_9EURY</name>
<sequence>MDATLDSIQSFEQFVLLSVVELSAAGATPAHSYEVTETAKARLDDIDRDPFGGVERQEVITALGALADAGLLAKAETESATGKGRPAYELAADSEAVLASLSGNDDVGSYARSLRA</sequence>
<gene>
    <name evidence="1" type="ORF">NDI56_09010</name>
</gene>
<organism evidence="1 2">
    <name type="scientific">Haloarcula saliterrae</name>
    <dbReference type="NCBI Taxonomy" id="2950534"/>
    <lineage>
        <taxon>Archaea</taxon>
        <taxon>Methanobacteriati</taxon>
        <taxon>Methanobacteriota</taxon>
        <taxon>Stenosarchaea group</taxon>
        <taxon>Halobacteria</taxon>
        <taxon>Halobacteriales</taxon>
        <taxon>Haloarculaceae</taxon>
        <taxon>Haloarcula</taxon>
    </lineage>
</organism>
<dbReference type="Proteomes" id="UP001259659">
    <property type="component" value="Unassembled WGS sequence"/>
</dbReference>
<proteinExistence type="predicted"/>
<evidence type="ECO:0008006" key="3">
    <source>
        <dbReference type="Google" id="ProtNLM"/>
    </source>
</evidence>
<evidence type="ECO:0000313" key="1">
    <source>
        <dbReference type="EMBL" id="MDS0259530.1"/>
    </source>
</evidence>
<dbReference type="RefSeq" id="WP_310919141.1">
    <property type="nucleotide sequence ID" value="NZ_JAMQON010000002.1"/>
</dbReference>
<reference evidence="1 2" key="1">
    <citation type="submission" date="2022-06" db="EMBL/GenBank/DDBJ databases">
        <title>Haloarcula sp. a new haloarchaeum isolate from saline soil.</title>
        <authorList>
            <person name="Strakova D."/>
            <person name="Galisteo C."/>
            <person name="Sanchez-Porro C."/>
            <person name="Ventosa A."/>
        </authorList>
    </citation>
    <scope>NUCLEOTIDE SEQUENCE [LARGE SCALE GENOMIC DNA]</scope>
    <source>
        <strain evidence="1 2">S1CR25-12</strain>
    </source>
</reference>
<evidence type="ECO:0000313" key="2">
    <source>
        <dbReference type="Proteomes" id="UP001259659"/>
    </source>
</evidence>
<comment type="caution">
    <text evidence="1">The sequence shown here is derived from an EMBL/GenBank/DDBJ whole genome shotgun (WGS) entry which is preliminary data.</text>
</comment>
<keyword evidence="2" id="KW-1185">Reference proteome</keyword>
<accession>A0ABU2FB86</accession>